<dbReference type="GO" id="GO:0005576">
    <property type="term" value="C:extracellular region"/>
    <property type="evidence" value="ECO:0007669"/>
    <property type="project" value="UniProtKB-SubCell"/>
</dbReference>
<dbReference type="PANTHER" id="PTHR43452">
    <property type="entry name" value="PYRUVATE DECARBOXYLASE"/>
    <property type="match status" value="1"/>
</dbReference>
<evidence type="ECO:0000256" key="6">
    <source>
        <dbReference type="ARBA" id="ARBA00010031"/>
    </source>
</evidence>
<feature type="transmembrane region" description="Helical" evidence="22">
    <location>
        <begin position="1004"/>
        <end position="1026"/>
    </location>
</feature>
<dbReference type="SUPFAM" id="SSF52467">
    <property type="entry name" value="DHS-like NAD/FAD-binding domain"/>
    <property type="match status" value="1"/>
</dbReference>
<evidence type="ECO:0000259" key="25">
    <source>
        <dbReference type="Pfam" id="PF02775"/>
    </source>
</evidence>
<dbReference type="AlphaFoldDB" id="A0A8H5JII2"/>
<dbReference type="Pfam" id="PF01370">
    <property type="entry name" value="Epimerase"/>
    <property type="match status" value="1"/>
</dbReference>
<evidence type="ECO:0000313" key="29">
    <source>
        <dbReference type="Proteomes" id="UP000522262"/>
    </source>
</evidence>
<evidence type="ECO:0000256" key="17">
    <source>
        <dbReference type="ARBA" id="ARBA00023157"/>
    </source>
</evidence>
<evidence type="ECO:0000256" key="15">
    <source>
        <dbReference type="ARBA" id="ARBA00023002"/>
    </source>
</evidence>
<comment type="cofactor">
    <cofactor evidence="2">
        <name>thiamine diphosphate</name>
        <dbReference type="ChEBI" id="CHEBI:58937"/>
    </cofactor>
</comment>
<proteinExistence type="inferred from homology"/>
<feature type="region of interest" description="Disordered" evidence="21">
    <location>
        <begin position="946"/>
        <end position="998"/>
    </location>
</feature>
<evidence type="ECO:0000256" key="11">
    <source>
        <dbReference type="ARBA" id="ARBA00022723"/>
    </source>
</evidence>
<dbReference type="GO" id="GO:0005634">
    <property type="term" value="C:nucleus"/>
    <property type="evidence" value="ECO:0007669"/>
    <property type="project" value="TreeGrafter"/>
</dbReference>
<evidence type="ECO:0000259" key="24">
    <source>
        <dbReference type="Pfam" id="PF01370"/>
    </source>
</evidence>
<dbReference type="InterPro" id="IPR011766">
    <property type="entry name" value="TPP_enzyme_TPP-bd"/>
</dbReference>
<dbReference type="InterPro" id="IPR029035">
    <property type="entry name" value="DHS-like_NAD/FAD-binding_dom"/>
</dbReference>
<evidence type="ECO:0000256" key="19">
    <source>
        <dbReference type="ARBA" id="ARBA00023288"/>
    </source>
</evidence>
<accession>A0A8H5JII2</accession>
<evidence type="ECO:0000259" key="27">
    <source>
        <dbReference type="Pfam" id="PF05730"/>
    </source>
</evidence>
<comment type="similarity">
    <text evidence="5">Belongs to the TPP enzyme family.</text>
</comment>
<comment type="subcellular location">
    <subcellularLocation>
        <location evidence="3">Membrane</location>
        <topology evidence="3">Lipid-anchor</topology>
        <topology evidence="3">GPI-anchor</topology>
    </subcellularLocation>
    <subcellularLocation>
        <location evidence="4">Secreted</location>
    </subcellularLocation>
</comment>
<keyword evidence="22" id="KW-1133">Transmembrane helix</keyword>
<dbReference type="SUPFAM" id="SSF51735">
    <property type="entry name" value="NAD(P)-binding Rossmann-fold domains"/>
    <property type="match status" value="1"/>
</dbReference>
<evidence type="ECO:0000256" key="18">
    <source>
        <dbReference type="ARBA" id="ARBA00023239"/>
    </source>
</evidence>
<evidence type="ECO:0000256" key="21">
    <source>
        <dbReference type="SAM" id="MobiDB-lite"/>
    </source>
</evidence>
<comment type="similarity">
    <text evidence="6">Belongs to the RBT5 family.</text>
</comment>
<keyword evidence="22" id="KW-0812">Transmembrane</keyword>
<dbReference type="CDD" id="cd07038">
    <property type="entry name" value="TPP_PYR_PDC_IPDC_like"/>
    <property type="match status" value="1"/>
</dbReference>
<evidence type="ECO:0000256" key="2">
    <source>
        <dbReference type="ARBA" id="ARBA00001964"/>
    </source>
</evidence>
<keyword evidence="16" id="KW-0786">Thiamine pyrophosphate</keyword>
<sequence length="1117" mass="121522">MTKSQIPVGEYLFRRIASLGIRHIFGVPGDFNRMSSDTITILDHIYAVPELEWLGCCNELNAAYATDGYARIRELPGVLLTTYGVGELSAMNGVAGAYAEHSGMIHIVGMTSRQVQKQRPLIHHTFEPNMDHTIYMKMSAPIRSSHAFLVNEETLTADIDRAIEDCVKSRLPVYIFIPMDVPSIPVPLSALGKPLDLEIKNDEEVESKILGKILEAISRAKDPSILADVLTIRHGGRDLVRELADLTQFPTFSCPLSKGIIDEDKPYYMGVYSANVSFPDVQEALETSDLIINTGTLQTDSNTGGFTRKIPEEKLILLEHNKCVVLGEEFPNIHFLPVLRRLVEALKAQANQYSIPVAVPAARTTPPQLRSDRSGPLIQDFVWQRIGKFLQPDDIIVTDCGTGQFGMFDATFPPRSRAITSTFWSAIGFSVGACLGACVAAREMKHPGRVILIVGDGSLQISVQDIGTCIRFGFKPIIFVVNNNGYSIERAIRGAELSYNDINSNWDHQQLLSFFGARPDTGIASFSTQCHTVEELESVLSKEALKKLNISAKKVLLTGGSGFVGSHCLHLLLQEGYEVVATVRSEKKGQDILAAFPAAKSQLSYAIVEDIARENAFGDAVKTAKFDAVLHVASPYHYKPVDIQKDLIDPAVNGTLNILKAVSEDAPTVKRVVITSSFSAVVNIKHPEKIYQEHHFNPITLEEAYEDGVQAYRASKTFAERAAWGFMQVKKPGFSLATMNPPLILGPPAPWLASTDSINTSNERLRDLCQGKWKDGLPPTASWYWVDVRDVALAHVRALEKLDAGGRRFFLMQGRMSNAQIAQVATDHYPQLKDKIPKAPTDDTPPDLWEVDTAPSKDILGLTLLLFLKYKVLIGSSSSPTTSCNTFDYKCICQDEDYLEQQICCLHKECSDGDREAAEGYARSVCQAVGVTLGHNLTCPTLSASASGTATEDAGASTKTDTSGSSASLDSASGNNESGNESGGDSSKTHIAHQTSQHKVKTGLGAGLGAGIPVLGAILGAIAWFLKRKKKQSAAQTPQTATTAQPPLDPAAPTYEVQQIHAAPSTSFYPMPQAHPQNTAYSQPPIFEAYGSPGNIEEGRYGATKVPAAHELPVGRT</sequence>
<keyword evidence="10" id="KW-0325">Glycoprotein</keyword>
<evidence type="ECO:0000256" key="22">
    <source>
        <dbReference type="SAM" id="Phobius"/>
    </source>
</evidence>
<keyword evidence="18" id="KW-0456">Lyase</keyword>
<dbReference type="InterPro" id="IPR012000">
    <property type="entry name" value="Thiamin_PyroP_enz_cen_dom"/>
</dbReference>
<dbReference type="FunFam" id="3.40.50.970:FF:000024">
    <property type="entry name" value="Pyruvate decarboxylase isozyme"/>
    <property type="match status" value="1"/>
</dbReference>
<keyword evidence="10" id="KW-0336">GPI-anchor</keyword>
<keyword evidence="17" id="KW-1015">Disulfide bond</keyword>
<dbReference type="Proteomes" id="UP000522262">
    <property type="component" value="Unassembled WGS sequence"/>
</dbReference>
<reference evidence="28 29" key="1">
    <citation type="submission" date="2020-05" db="EMBL/GenBank/DDBJ databases">
        <title>Identification and distribution of gene clusters putatively required for synthesis of sphingolipid metabolism inhibitors in phylogenetically diverse species of the filamentous fungus Fusarium.</title>
        <authorList>
            <person name="Kim H.-S."/>
            <person name="Busman M."/>
            <person name="Brown D.W."/>
            <person name="Divon H."/>
            <person name="Uhlig S."/>
            <person name="Proctor R.H."/>
        </authorList>
    </citation>
    <scope>NUCLEOTIDE SEQUENCE [LARGE SCALE GENOMIC DNA]</scope>
    <source>
        <strain evidence="28 29">NRRL 53147</strain>
    </source>
</reference>
<dbReference type="InterPro" id="IPR008427">
    <property type="entry name" value="Extracellular_membr_CFEM_dom"/>
</dbReference>
<comment type="catalytic activity">
    <reaction evidence="1">
        <text>a 2-oxocarboxylate + H(+) = an aldehyde + CO2</text>
        <dbReference type="Rhea" id="RHEA:11628"/>
        <dbReference type="ChEBI" id="CHEBI:15378"/>
        <dbReference type="ChEBI" id="CHEBI:16526"/>
        <dbReference type="ChEBI" id="CHEBI:17478"/>
        <dbReference type="ChEBI" id="CHEBI:35179"/>
        <dbReference type="EC" id="4.1.1.1"/>
    </reaction>
</comment>
<dbReference type="Pfam" id="PF00205">
    <property type="entry name" value="TPP_enzyme_M"/>
    <property type="match status" value="1"/>
</dbReference>
<dbReference type="InterPro" id="IPR036291">
    <property type="entry name" value="NAD(P)-bd_dom_sf"/>
</dbReference>
<dbReference type="GO" id="GO:0005829">
    <property type="term" value="C:cytosol"/>
    <property type="evidence" value="ECO:0007669"/>
    <property type="project" value="TreeGrafter"/>
</dbReference>
<dbReference type="EMBL" id="JAAOAM010000041">
    <property type="protein sequence ID" value="KAF5554645.1"/>
    <property type="molecule type" value="Genomic_DNA"/>
</dbReference>
<feature type="compositionally biased region" description="Low complexity" evidence="21">
    <location>
        <begin position="960"/>
        <end position="986"/>
    </location>
</feature>
<dbReference type="PANTHER" id="PTHR43452:SF3">
    <property type="entry name" value="TRANSAMINATED AMINO ACID DECARBOXYLASE"/>
    <property type="match status" value="1"/>
</dbReference>
<evidence type="ECO:0000256" key="12">
    <source>
        <dbReference type="ARBA" id="ARBA00022729"/>
    </source>
</evidence>
<feature type="domain" description="NAD-dependent epimerase/dehydratase" evidence="24">
    <location>
        <begin position="555"/>
        <end position="806"/>
    </location>
</feature>
<dbReference type="InterPro" id="IPR047214">
    <property type="entry name" value="TPP_PDC_IPDC"/>
</dbReference>
<evidence type="ECO:0000313" key="28">
    <source>
        <dbReference type="EMBL" id="KAF5554645.1"/>
    </source>
</evidence>
<evidence type="ECO:0000256" key="4">
    <source>
        <dbReference type="ARBA" id="ARBA00004613"/>
    </source>
</evidence>
<dbReference type="Pfam" id="PF05730">
    <property type="entry name" value="CFEM"/>
    <property type="match status" value="1"/>
</dbReference>
<evidence type="ECO:0000256" key="14">
    <source>
        <dbReference type="ARBA" id="ARBA00022842"/>
    </source>
</evidence>
<dbReference type="Pfam" id="PF02775">
    <property type="entry name" value="TPP_enzyme_C"/>
    <property type="match status" value="1"/>
</dbReference>
<keyword evidence="13" id="KW-0210">Decarboxylase</keyword>
<dbReference type="InterPro" id="IPR012001">
    <property type="entry name" value="Thiamin_PyroP_enz_TPP-bd_dom"/>
</dbReference>
<dbReference type="InterPro" id="IPR029061">
    <property type="entry name" value="THDP-binding"/>
</dbReference>
<evidence type="ECO:0000256" key="3">
    <source>
        <dbReference type="ARBA" id="ARBA00004589"/>
    </source>
</evidence>
<feature type="domain" description="Thiamine pyrophosphate enzyme N-terminal TPP-binding" evidence="26">
    <location>
        <begin position="8"/>
        <end position="132"/>
    </location>
</feature>
<keyword evidence="22" id="KW-0472">Membrane</keyword>
<organism evidence="28 29">
    <name type="scientific">Fusarium mexicanum</name>
    <dbReference type="NCBI Taxonomy" id="751941"/>
    <lineage>
        <taxon>Eukaryota</taxon>
        <taxon>Fungi</taxon>
        <taxon>Dikarya</taxon>
        <taxon>Ascomycota</taxon>
        <taxon>Pezizomycotina</taxon>
        <taxon>Sordariomycetes</taxon>
        <taxon>Hypocreomycetidae</taxon>
        <taxon>Hypocreales</taxon>
        <taxon>Nectriaceae</taxon>
        <taxon>Fusarium</taxon>
        <taxon>Fusarium fujikuroi species complex</taxon>
    </lineage>
</organism>
<dbReference type="CDD" id="cd05227">
    <property type="entry name" value="AR_SDR_e"/>
    <property type="match status" value="1"/>
</dbReference>
<evidence type="ECO:0000256" key="1">
    <source>
        <dbReference type="ARBA" id="ARBA00001041"/>
    </source>
</evidence>
<evidence type="ECO:0000256" key="9">
    <source>
        <dbReference type="ARBA" id="ARBA00022525"/>
    </source>
</evidence>
<dbReference type="Gene3D" id="3.40.50.1220">
    <property type="entry name" value="TPP-binding domain"/>
    <property type="match status" value="1"/>
</dbReference>
<keyword evidence="14" id="KW-0460">Magnesium</keyword>
<dbReference type="Pfam" id="PF02776">
    <property type="entry name" value="TPP_enzyme_N"/>
    <property type="match status" value="1"/>
</dbReference>
<keyword evidence="9" id="KW-0964">Secreted</keyword>
<evidence type="ECO:0000259" key="26">
    <source>
        <dbReference type="Pfam" id="PF02776"/>
    </source>
</evidence>
<evidence type="ECO:0000256" key="20">
    <source>
        <dbReference type="ARBA" id="ARBA00023445"/>
    </source>
</evidence>
<keyword evidence="19" id="KW-0449">Lipoprotein</keyword>
<name>A0A8H5JII2_9HYPO</name>
<keyword evidence="29" id="KW-1185">Reference proteome</keyword>
<protein>
    <recommendedName>
        <fullName evidence="8">Pyruvate decarboxylase</fullName>
        <ecNumber evidence="7">4.1.1.1</ecNumber>
    </recommendedName>
</protein>
<dbReference type="FunFam" id="3.40.50.970:FF:000019">
    <property type="entry name" value="Pyruvate decarboxylase isozyme"/>
    <property type="match status" value="1"/>
</dbReference>
<evidence type="ECO:0000256" key="7">
    <source>
        <dbReference type="ARBA" id="ARBA00013202"/>
    </source>
</evidence>
<feature type="domain" description="Thiamine pyrophosphate enzyme central" evidence="23">
    <location>
        <begin position="212"/>
        <end position="322"/>
    </location>
</feature>
<dbReference type="GO" id="GO:0000287">
    <property type="term" value="F:magnesium ion binding"/>
    <property type="evidence" value="ECO:0007669"/>
    <property type="project" value="InterPro"/>
</dbReference>
<evidence type="ECO:0000256" key="16">
    <source>
        <dbReference type="ARBA" id="ARBA00023052"/>
    </source>
</evidence>
<dbReference type="GO" id="GO:0098552">
    <property type="term" value="C:side of membrane"/>
    <property type="evidence" value="ECO:0007669"/>
    <property type="project" value="UniProtKB-KW"/>
</dbReference>
<dbReference type="Gene3D" id="3.40.50.970">
    <property type="match status" value="2"/>
</dbReference>
<dbReference type="FunFam" id="3.40.50.720:FF:000191">
    <property type="entry name" value="Methylglyoxal reductase (NADPH-dependent)"/>
    <property type="match status" value="1"/>
</dbReference>
<evidence type="ECO:0000256" key="5">
    <source>
        <dbReference type="ARBA" id="ARBA00007812"/>
    </source>
</evidence>
<comment type="caution">
    <text evidence="28">The sequence shown here is derived from an EMBL/GenBank/DDBJ whole genome shotgun (WGS) entry which is preliminary data.</text>
</comment>
<keyword evidence="11" id="KW-0479">Metal-binding</keyword>
<evidence type="ECO:0000256" key="13">
    <source>
        <dbReference type="ARBA" id="ARBA00022793"/>
    </source>
</evidence>
<dbReference type="GO" id="GO:0016491">
    <property type="term" value="F:oxidoreductase activity"/>
    <property type="evidence" value="ECO:0007669"/>
    <property type="project" value="UniProtKB-KW"/>
</dbReference>
<comment type="similarity">
    <text evidence="20">Belongs to the NAD(P)-dependent epimerase/dehydratase family. Dihydroflavonol-4-reductase subfamily.</text>
</comment>
<feature type="domain" description="CFEM" evidence="27">
    <location>
        <begin position="881"/>
        <end position="927"/>
    </location>
</feature>
<dbReference type="CDD" id="cd02005">
    <property type="entry name" value="TPP_PDC_IPDC"/>
    <property type="match status" value="1"/>
</dbReference>
<dbReference type="EC" id="4.1.1.1" evidence="7"/>
<dbReference type="InterPro" id="IPR012110">
    <property type="entry name" value="PDC/IPDC-like"/>
</dbReference>
<dbReference type="GO" id="GO:0000949">
    <property type="term" value="P:aromatic amino acid family catabolic process to alcohol via Ehrlich pathway"/>
    <property type="evidence" value="ECO:0007669"/>
    <property type="project" value="TreeGrafter"/>
</dbReference>
<gene>
    <name evidence="28" type="ORF">FMEXI_1927</name>
</gene>
<dbReference type="GO" id="GO:0004737">
    <property type="term" value="F:pyruvate decarboxylase activity"/>
    <property type="evidence" value="ECO:0007669"/>
    <property type="project" value="UniProtKB-EC"/>
</dbReference>
<dbReference type="InterPro" id="IPR047213">
    <property type="entry name" value="TPP_PYR_PDC_IPDC-like"/>
</dbReference>
<dbReference type="InterPro" id="IPR001509">
    <property type="entry name" value="Epimerase_deHydtase"/>
</dbReference>
<keyword evidence="12" id="KW-0732">Signal</keyword>
<evidence type="ECO:0000256" key="8">
    <source>
        <dbReference type="ARBA" id="ARBA00014422"/>
    </source>
</evidence>
<dbReference type="SUPFAM" id="SSF52518">
    <property type="entry name" value="Thiamin diphosphate-binding fold (THDP-binding)"/>
    <property type="match status" value="2"/>
</dbReference>
<evidence type="ECO:0000256" key="10">
    <source>
        <dbReference type="ARBA" id="ARBA00022622"/>
    </source>
</evidence>
<dbReference type="GO" id="GO:0030976">
    <property type="term" value="F:thiamine pyrophosphate binding"/>
    <property type="evidence" value="ECO:0007669"/>
    <property type="project" value="InterPro"/>
</dbReference>
<feature type="domain" description="Thiamine pyrophosphate enzyme TPP-binding" evidence="25">
    <location>
        <begin position="402"/>
        <end position="518"/>
    </location>
</feature>
<evidence type="ECO:0000259" key="23">
    <source>
        <dbReference type="Pfam" id="PF00205"/>
    </source>
</evidence>
<keyword evidence="15" id="KW-0560">Oxidoreductase</keyword>
<dbReference type="Gene3D" id="3.40.50.720">
    <property type="entry name" value="NAD(P)-binding Rossmann-like Domain"/>
    <property type="match status" value="1"/>
</dbReference>